<keyword evidence="4 12" id="KW-0328">Glycosyltransferase</keyword>
<comment type="similarity">
    <text evidence="12">Belongs to the glycosyltransferase group 1 family.</text>
</comment>
<evidence type="ECO:0000313" key="16">
    <source>
        <dbReference type="Proteomes" id="UP000054144"/>
    </source>
</evidence>
<dbReference type="InterPro" id="IPR027054">
    <property type="entry name" value="ALG2"/>
</dbReference>
<dbReference type="UniPathway" id="UPA00378"/>
<dbReference type="EC" id="2.4.1.132" evidence="12"/>
<dbReference type="AlphaFoldDB" id="A0A0D7AEC5"/>
<dbReference type="OrthoDB" id="448893at2759"/>
<dbReference type="PANTHER" id="PTHR45918">
    <property type="entry name" value="ALPHA-1,3/1,6-MANNOSYLTRANSFERASE ALG2"/>
    <property type="match status" value="1"/>
</dbReference>
<proteinExistence type="inferred from homology"/>
<dbReference type="InterPro" id="IPR028098">
    <property type="entry name" value="Glyco_trans_4-like_N"/>
</dbReference>
<evidence type="ECO:0000256" key="2">
    <source>
        <dbReference type="ARBA" id="ARBA00004586"/>
    </source>
</evidence>
<comment type="catalytic activity">
    <reaction evidence="11 12">
        <text>an alpha-D-Man-(1-&gt;3)-beta-D-Man-(1-&gt;4)-beta-D-GlcNAc-(1-&gt;4)-alpha-D-GlcNAc-diphospho-di-trans,poly-cis-dolichol + GDP-alpha-D-mannose = an alpha-D-Man-(1-&gt;3)-[alpha-D-Man-(1-&gt;6)]-beta-D-Man-(1-&gt;4)-beta-D-GlcNAc-(1-&gt;4)-alpha-D-GlcNAc-diphospho-di-trans,poly-cis-dolichol + GDP + H(+)</text>
        <dbReference type="Rhea" id="RHEA:29519"/>
        <dbReference type="Rhea" id="RHEA-COMP:19513"/>
        <dbReference type="Rhea" id="RHEA-COMP:19515"/>
        <dbReference type="ChEBI" id="CHEBI:15378"/>
        <dbReference type="ChEBI" id="CHEBI:57527"/>
        <dbReference type="ChEBI" id="CHEBI:58189"/>
        <dbReference type="ChEBI" id="CHEBI:132510"/>
        <dbReference type="ChEBI" id="CHEBI:132511"/>
        <dbReference type="EC" id="2.4.1.257"/>
    </reaction>
    <physiologicalReaction direction="left-to-right" evidence="11 12">
        <dbReference type="Rhea" id="RHEA:29520"/>
    </physiologicalReaction>
</comment>
<dbReference type="EC" id="2.4.1.257" evidence="12"/>
<evidence type="ECO:0000256" key="12">
    <source>
        <dbReference type="RuleBase" id="RU367136"/>
    </source>
</evidence>
<comment type="catalytic activity">
    <reaction evidence="10 12">
        <text>a beta-D-Man-(1-&gt;4)-beta-D-GlcNAc-(1-&gt;4)-alpha-D-GlcNAc-diphospho-di-trans,poly-cis-dolichol + GDP-alpha-D-mannose = an alpha-D-Man-(1-&gt;3)-beta-D-Man-(1-&gt;4)-beta-D-GlcNAc-(1-&gt;4)-alpha-D-GlcNAc-diphospho-di-trans,poly-cis-dolichol + GDP + H(+)</text>
        <dbReference type="Rhea" id="RHEA:29515"/>
        <dbReference type="Rhea" id="RHEA-COMP:19511"/>
        <dbReference type="Rhea" id="RHEA-COMP:19513"/>
        <dbReference type="ChEBI" id="CHEBI:15378"/>
        <dbReference type="ChEBI" id="CHEBI:57527"/>
        <dbReference type="ChEBI" id="CHEBI:58189"/>
        <dbReference type="ChEBI" id="CHEBI:58472"/>
        <dbReference type="ChEBI" id="CHEBI:132510"/>
        <dbReference type="EC" id="2.4.1.132"/>
    </reaction>
    <physiologicalReaction direction="left-to-right" evidence="10 12">
        <dbReference type="Rhea" id="RHEA:29516"/>
    </physiologicalReaction>
</comment>
<dbReference type="PANTHER" id="PTHR45918:SF1">
    <property type="entry name" value="ALPHA-1,3_1,6-MANNOSYLTRANSFERASE ALG2"/>
    <property type="match status" value="1"/>
</dbReference>
<evidence type="ECO:0000256" key="1">
    <source>
        <dbReference type="ARBA" id="ARBA00003142"/>
    </source>
</evidence>
<evidence type="ECO:0000256" key="9">
    <source>
        <dbReference type="ARBA" id="ARBA00023136"/>
    </source>
</evidence>
<evidence type="ECO:0000256" key="11">
    <source>
        <dbReference type="ARBA" id="ARBA00045104"/>
    </source>
</evidence>
<keyword evidence="9 12" id="KW-0472">Membrane</keyword>
<comment type="subcellular location">
    <subcellularLocation>
        <location evidence="2 12">Endoplasmic reticulum membrane</location>
    </subcellularLocation>
</comment>
<evidence type="ECO:0000256" key="3">
    <source>
        <dbReference type="ARBA" id="ARBA00004922"/>
    </source>
</evidence>
<dbReference type="Pfam" id="PF13439">
    <property type="entry name" value="Glyco_transf_4"/>
    <property type="match status" value="1"/>
</dbReference>
<organism evidence="15 16">
    <name type="scientific">Fistulina hepatica ATCC 64428</name>
    <dbReference type="NCBI Taxonomy" id="1128425"/>
    <lineage>
        <taxon>Eukaryota</taxon>
        <taxon>Fungi</taxon>
        <taxon>Dikarya</taxon>
        <taxon>Basidiomycota</taxon>
        <taxon>Agaricomycotina</taxon>
        <taxon>Agaricomycetes</taxon>
        <taxon>Agaricomycetidae</taxon>
        <taxon>Agaricales</taxon>
        <taxon>Fistulinaceae</taxon>
        <taxon>Fistulina</taxon>
    </lineage>
</organism>
<dbReference type="SUPFAM" id="SSF53756">
    <property type="entry name" value="UDP-Glycosyltransferase/glycogen phosphorylase"/>
    <property type="match status" value="1"/>
</dbReference>
<dbReference type="GO" id="GO:0004378">
    <property type="term" value="F:GDP-Man:Man(1)GlcNAc(2)-PP-Dol alpha-1,3-mannosyltransferase activity"/>
    <property type="evidence" value="ECO:0007669"/>
    <property type="project" value="UniProtKB-UniRule"/>
</dbReference>
<dbReference type="Pfam" id="PF00534">
    <property type="entry name" value="Glycos_transf_1"/>
    <property type="match status" value="1"/>
</dbReference>
<dbReference type="GO" id="GO:0102704">
    <property type="term" value="F:GDP-Man:Man(2)GlcNAc(2)-PP-Dol alpha-1,6-mannosyltransferase activity"/>
    <property type="evidence" value="ECO:0007669"/>
    <property type="project" value="UniProtKB-UniRule"/>
</dbReference>
<evidence type="ECO:0000256" key="10">
    <source>
        <dbReference type="ARBA" id="ARBA00045103"/>
    </source>
</evidence>
<accession>A0A0D7AEC5</accession>
<evidence type="ECO:0000256" key="5">
    <source>
        <dbReference type="ARBA" id="ARBA00022679"/>
    </source>
</evidence>
<evidence type="ECO:0000256" key="4">
    <source>
        <dbReference type="ARBA" id="ARBA00022676"/>
    </source>
</evidence>
<sequence length="493" mass="53820">MGSGRPLRVAFIHPDLGIGGAERLVVDAALGLQKAGHSVDIYTSHHNPDHCFEETRNGTLRVHNIVPPFPREIMGKLHIVFAHARQLHLTLTLLYTGVVAEYDVFVVDQLSTCVPFLRILGGKRVVFYGHFPDKLLAYGAFIEGVPQGRNVGLLRRLYRMPMDWFEEATTRQVDVLLANSKFSARQFKAFFPSIKQGAHVVYPGINGEAYDVPVDMSDPDVVAITSSKSTFLSMNRFERKKNAALAIEAFTRLLETTPTASDMRLVLGGGYDPRLNDNVSTLTDLVALARKHQLDYEIIWPESSPVSLDIPTSSASSPSLPSPKSSTHAISDPPLLFLLNFTAAQCTALLRSPHTRALLYTPTNEHFGIVPIEGMYCGLPLLACNSGGPTETIIDMGIGNSGTGWLRPPDADAWAAVLREIVALPSEQRAVLSVRAHARARDVFGMDAMTRQFEAALEEAVGTGPVASADTLKVVLLMLLGFVIAYAIGPLLW</sequence>
<dbReference type="InterPro" id="IPR001296">
    <property type="entry name" value="Glyco_trans_1"/>
</dbReference>
<comment type="function">
    <text evidence="1 12">Mannosylates Man(2)GlcNAc(2)-dolichol diphosphate and Man(1)GlcNAc(2)-dolichol diphosphate to form Man(3)GlcNAc(2)-dolichol diphosphate.</text>
</comment>
<evidence type="ECO:0000256" key="7">
    <source>
        <dbReference type="ARBA" id="ARBA00022824"/>
    </source>
</evidence>
<feature type="transmembrane region" description="Helical" evidence="12">
    <location>
        <begin position="474"/>
        <end position="492"/>
    </location>
</feature>
<reference evidence="15 16" key="1">
    <citation type="journal article" date="2015" name="Fungal Genet. Biol.">
        <title>Evolution of novel wood decay mechanisms in Agaricales revealed by the genome sequences of Fistulina hepatica and Cylindrobasidium torrendii.</title>
        <authorList>
            <person name="Floudas D."/>
            <person name="Held B.W."/>
            <person name="Riley R."/>
            <person name="Nagy L.G."/>
            <person name="Koehler G."/>
            <person name="Ransdell A.S."/>
            <person name="Younus H."/>
            <person name="Chow J."/>
            <person name="Chiniquy J."/>
            <person name="Lipzen A."/>
            <person name="Tritt A."/>
            <person name="Sun H."/>
            <person name="Haridas S."/>
            <person name="LaButti K."/>
            <person name="Ohm R.A."/>
            <person name="Kues U."/>
            <person name="Blanchette R.A."/>
            <person name="Grigoriev I.V."/>
            <person name="Minto R.E."/>
            <person name="Hibbett D.S."/>
        </authorList>
    </citation>
    <scope>NUCLEOTIDE SEQUENCE [LARGE SCALE GENOMIC DNA]</scope>
    <source>
        <strain evidence="15 16">ATCC 64428</strain>
    </source>
</reference>
<evidence type="ECO:0000259" key="13">
    <source>
        <dbReference type="Pfam" id="PF00534"/>
    </source>
</evidence>
<keyword evidence="8 12" id="KW-1133">Transmembrane helix</keyword>
<evidence type="ECO:0000256" key="6">
    <source>
        <dbReference type="ARBA" id="ARBA00022692"/>
    </source>
</evidence>
<protein>
    <recommendedName>
        <fullName evidence="12">Alpha-1,3/1,6-mannosyltransferase ALG2</fullName>
        <ecNumber evidence="12">2.4.1.132</ecNumber>
        <ecNumber evidence="12">2.4.1.257</ecNumber>
    </recommendedName>
    <alternativeName>
        <fullName evidence="12">GDP-Man:Man(1)GlcNAc(2)-PP-Dol alpha-1,3-mannosyltransferase</fullName>
    </alternativeName>
</protein>
<evidence type="ECO:0000256" key="8">
    <source>
        <dbReference type="ARBA" id="ARBA00022989"/>
    </source>
</evidence>
<dbReference type="GO" id="GO:0005789">
    <property type="term" value="C:endoplasmic reticulum membrane"/>
    <property type="evidence" value="ECO:0007669"/>
    <property type="project" value="UniProtKB-SubCell"/>
</dbReference>
<gene>
    <name evidence="15" type="ORF">FISHEDRAFT_65792</name>
</gene>
<dbReference type="Gene3D" id="3.40.50.2000">
    <property type="entry name" value="Glycogen Phosphorylase B"/>
    <property type="match status" value="2"/>
</dbReference>
<keyword evidence="6 12" id="KW-0812">Transmembrane</keyword>
<feature type="domain" description="Glycosyl transferase family 1" evidence="13">
    <location>
        <begin position="355"/>
        <end position="432"/>
    </location>
</feature>
<evidence type="ECO:0000259" key="14">
    <source>
        <dbReference type="Pfam" id="PF13439"/>
    </source>
</evidence>
<evidence type="ECO:0000313" key="15">
    <source>
        <dbReference type="EMBL" id="KIY48236.1"/>
    </source>
</evidence>
<keyword evidence="16" id="KW-1185">Reference proteome</keyword>
<dbReference type="Proteomes" id="UP000054144">
    <property type="component" value="Unassembled WGS sequence"/>
</dbReference>
<name>A0A0D7AEC5_9AGAR</name>
<keyword evidence="5 12" id="KW-0808">Transferase</keyword>
<comment type="pathway">
    <text evidence="3 12">Protein modification; protein glycosylation.</text>
</comment>
<feature type="domain" description="Glycosyltransferase subfamily 4-like N-terminal" evidence="14">
    <location>
        <begin position="18"/>
        <end position="206"/>
    </location>
</feature>
<dbReference type="EMBL" id="KN881851">
    <property type="protein sequence ID" value="KIY48236.1"/>
    <property type="molecule type" value="Genomic_DNA"/>
</dbReference>
<keyword evidence="7 12" id="KW-0256">Endoplasmic reticulum</keyword>